<reference evidence="1" key="1">
    <citation type="journal article" date="2021" name="Genome Biol. Evol.">
        <title>A High-Quality Reference Genome for a Parasitic Bivalve with Doubly Uniparental Inheritance (Bivalvia: Unionida).</title>
        <authorList>
            <person name="Smith C.H."/>
        </authorList>
    </citation>
    <scope>NUCLEOTIDE SEQUENCE</scope>
    <source>
        <strain evidence="1">CHS0354</strain>
    </source>
</reference>
<accession>A0AAE0T343</accession>
<dbReference type="AlphaFoldDB" id="A0AAE0T343"/>
<evidence type="ECO:0000313" key="2">
    <source>
        <dbReference type="Proteomes" id="UP001195483"/>
    </source>
</evidence>
<dbReference type="Proteomes" id="UP001195483">
    <property type="component" value="Unassembled WGS sequence"/>
</dbReference>
<reference evidence="1" key="3">
    <citation type="submission" date="2023-05" db="EMBL/GenBank/DDBJ databases">
        <authorList>
            <person name="Smith C.H."/>
        </authorList>
    </citation>
    <scope>NUCLEOTIDE SEQUENCE</scope>
    <source>
        <strain evidence="1">CHS0354</strain>
        <tissue evidence="1">Mantle</tissue>
    </source>
</reference>
<proteinExistence type="predicted"/>
<keyword evidence="2" id="KW-1185">Reference proteome</keyword>
<evidence type="ECO:0000313" key="1">
    <source>
        <dbReference type="EMBL" id="KAK3602494.1"/>
    </source>
</evidence>
<sequence>MEIVETTVNDLQILNAFQADMVVPCHSNTKRAANSGTAPVVLVFGVRVSLTNDGSLYGSSRYFYTYDSLCQGYQQNRYGYTFYIKSGKCYINGICYSEGEKAPADGCKQCRPGNDPFSFTGGTYACYIPVYAERAN</sequence>
<organism evidence="1 2">
    <name type="scientific">Potamilus streckersoni</name>
    <dbReference type="NCBI Taxonomy" id="2493646"/>
    <lineage>
        <taxon>Eukaryota</taxon>
        <taxon>Metazoa</taxon>
        <taxon>Spiralia</taxon>
        <taxon>Lophotrochozoa</taxon>
        <taxon>Mollusca</taxon>
        <taxon>Bivalvia</taxon>
        <taxon>Autobranchia</taxon>
        <taxon>Heteroconchia</taxon>
        <taxon>Palaeoheterodonta</taxon>
        <taxon>Unionida</taxon>
        <taxon>Unionoidea</taxon>
        <taxon>Unionidae</taxon>
        <taxon>Ambleminae</taxon>
        <taxon>Lampsilini</taxon>
        <taxon>Potamilus</taxon>
    </lineage>
</organism>
<dbReference type="EMBL" id="JAEAOA010001356">
    <property type="protein sequence ID" value="KAK3602494.1"/>
    <property type="molecule type" value="Genomic_DNA"/>
</dbReference>
<name>A0AAE0T343_9BIVA</name>
<comment type="caution">
    <text evidence="1">The sequence shown here is derived from an EMBL/GenBank/DDBJ whole genome shotgun (WGS) entry which is preliminary data.</text>
</comment>
<gene>
    <name evidence="1" type="ORF">CHS0354_022360</name>
</gene>
<reference evidence="1" key="2">
    <citation type="journal article" date="2021" name="Genome Biol. Evol.">
        <title>Developing a high-quality reference genome for a parasitic bivalve with doubly uniparental inheritance (Bivalvia: Unionida).</title>
        <authorList>
            <person name="Smith C.H."/>
        </authorList>
    </citation>
    <scope>NUCLEOTIDE SEQUENCE</scope>
    <source>
        <strain evidence="1">CHS0354</strain>
        <tissue evidence="1">Mantle</tissue>
    </source>
</reference>
<protein>
    <submittedName>
        <fullName evidence="1">Uncharacterized protein</fullName>
    </submittedName>
</protein>